<dbReference type="Pfam" id="PF12911">
    <property type="entry name" value="OppC_N"/>
    <property type="match status" value="1"/>
</dbReference>
<comment type="caution">
    <text evidence="2">The sequence shown here is derived from an EMBL/GenBank/DDBJ whole genome shotgun (WGS) entry which is preliminary data.</text>
</comment>
<evidence type="ECO:0000313" key="3">
    <source>
        <dbReference type="Proteomes" id="UP001243846"/>
    </source>
</evidence>
<keyword evidence="3" id="KW-1185">Reference proteome</keyword>
<name>A0ABT8D8A6_9RHOB</name>
<organism evidence="2 3">
    <name type="scientific">Paracoccus cavernae</name>
    <dbReference type="NCBI Taxonomy" id="1571207"/>
    <lineage>
        <taxon>Bacteria</taxon>
        <taxon>Pseudomonadati</taxon>
        <taxon>Pseudomonadota</taxon>
        <taxon>Alphaproteobacteria</taxon>
        <taxon>Rhodobacterales</taxon>
        <taxon>Paracoccaceae</taxon>
        <taxon>Paracoccus</taxon>
    </lineage>
</organism>
<sequence>MRLRFNFLLGLTLVTIAILGAVFAGLIAPYDPIMDADLMNSEMPPAGTTGWAPTGRAATCFRGCFTGRRSL</sequence>
<dbReference type="EMBL" id="JAUFRC010000001">
    <property type="protein sequence ID" value="MDN3712970.1"/>
    <property type="molecule type" value="Genomic_DNA"/>
</dbReference>
<gene>
    <name evidence="2" type="ORF">QWZ10_16635</name>
</gene>
<dbReference type="InterPro" id="IPR025966">
    <property type="entry name" value="OppC_N"/>
</dbReference>
<feature type="domain" description="Oligopeptide transport permease C-like N-terminal" evidence="1">
    <location>
        <begin position="8"/>
        <end position="45"/>
    </location>
</feature>
<accession>A0ABT8D8A6</accession>
<reference evidence="3" key="1">
    <citation type="journal article" date="2019" name="Int. J. Syst. Evol. Microbiol.">
        <title>The Global Catalogue of Microorganisms (GCM) 10K type strain sequencing project: providing services to taxonomists for standard genome sequencing and annotation.</title>
        <authorList>
            <consortium name="The Broad Institute Genomics Platform"/>
            <consortium name="The Broad Institute Genome Sequencing Center for Infectious Disease"/>
            <person name="Wu L."/>
            <person name="Ma J."/>
        </authorList>
    </citation>
    <scope>NUCLEOTIDE SEQUENCE [LARGE SCALE GENOMIC DNA]</scope>
    <source>
        <strain evidence="3">CECT 8482</strain>
    </source>
</reference>
<protein>
    <recommendedName>
        <fullName evidence="1">Oligopeptide transport permease C-like N-terminal domain-containing protein</fullName>
    </recommendedName>
</protein>
<dbReference type="Proteomes" id="UP001243846">
    <property type="component" value="Unassembled WGS sequence"/>
</dbReference>
<evidence type="ECO:0000313" key="2">
    <source>
        <dbReference type="EMBL" id="MDN3712970.1"/>
    </source>
</evidence>
<proteinExistence type="predicted"/>
<dbReference type="RefSeq" id="WP_377786577.1">
    <property type="nucleotide sequence ID" value="NZ_JBHUOC010000001.1"/>
</dbReference>
<evidence type="ECO:0000259" key="1">
    <source>
        <dbReference type="Pfam" id="PF12911"/>
    </source>
</evidence>